<dbReference type="Proteomes" id="UP000322506">
    <property type="component" value="Segment"/>
</dbReference>
<accession>A0A4P8PU31</accession>
<proteinExistence type="predicted"/>
<feature type="region of interest" description="Disordered" evidence="1">
    <location>
        <begin position="94"/>
        <end position="132"/>
    </location>
</feature>
<evidence type="ECO:0000256" key="1">
    <source>
        <dbReference type="SAM" id="MobiDB-lite"/>
    </source>
</evidence>
<reference evidence="2" key="1">
    <citation type="submission" date="2018-12" db="EMBL/GenBank/DDBJ databases">
        <title>Singled stranded DNA viruses identified in blackflies (Austrosimulium ungulatum) sampled in New Zealand.</title>
        <authorList>
            <person name="Kraberger S."/>
            <person name="Fontenele R.S."/>
            <person name="Schmidlin K."/>
            <person name="Walters M."/>
            <person name="Varsani A."/>
        </authorList>
    </citation>
    <scope>NUCLEOTIDE SEQUENCE [LARGE SCALE GENOMIC DNA]</scope>
    <source>
        <strain evidence="2">156</strain>
    </source>
</reference>
<protein>
    <submittedName>
        <fullName evidence="2">Uncharacterized protein</fullName>
    </submittedName>
</protein>
<sequence length="132" mass="14810">MKIKNSLNYQHSNQQGEINLLPSLTVPDETMTIQEILARHSHGLPTVGATRVPLYDENIDENDPEFIPDPKHMDLADRAEYSKMVVDELKQTKSNLDAASKQRKQKQNQLLAAQYAQAQEKLKPPTGTTVGT</sequence>
<organism evidence="2">
    <name type="scientific">Blackfly microvirus SF02</name>
    <dbReference type="NCBI Taxonomy" id="2576452"/>
    <lineage>
        <taxon>Viruses</taxon>
        <taxon>Monodnaviria</taxon>
        <taxon>Sangervirae</taxon>
        <taxon>Phixviricota</taxon>
        <taxon>Malgrandaviricetes</taxon>
        <taxon>Petitvirales</taxon>
        <taxon>Microviridae</taxon>
        <taxon>Microvirus</taxon>
    </lineage>
</organism>
<evidence type="ECO:0000313" key="2">
    <source>
        <dbReference type="EMBL" id="QCQ85014.1"/>
    </source>
</evidence>
<feature type="compositionally biased region" description="Low complexity" evidence="1">
    <location>
        <begin position="107"/>
        <end position="119"/>
    </location>
</feature>
<name>A0A4P8PU31_9VIRU</name>
<dbReference type="EMBL" id="MK249208">
    <property type="protein sequence ID" value="QCQ85014.1"/>
    <property type="molecule type" value="Genomic_DNA"/>
</dbReference>